<evidence type="ECO:0000256" key="3">
    <source>
        <dbReference type="ARBA" id="ARBA00023125"/>
    </source>
</evidence>
<dbReference type="GO" id="GO:0043565">
    <property type="term" value="F:sequence-specific DNA binding"/>
    <property type="evidence" value="ECO:0007669"/>
    <property type="project" value="TreeGrafter"/>
</dbReference>
<dbReference type="InterPro" id="IPR000847">
    <property type="entry name" value="LysR_HTH_N"/>
</dbReference>
<dbReference type="Gene3D" id="1.10.10.10">
    <property type="entry name" value="Winged helix-like DNA-binding domain superfamily/Winged helix DNA-binding domain"/>
    <property type="match status" value="1"/>
</dbReference>
<proteinExistence type="inferred from homology"/>
<evidence type="ECO:0000256" key="4">
    <source>
        <dbReference type="ARBA" id="ARBA00023163"/>
    </source>
</evidence>
<keyword evidence="3" id="KW-0238">DNA-binding</keyword>
<keyword evidence="2" id="KW-0805">Transcription regulation</keyword>
<dbReference type="FunFam" id="3.40.190.10:FF:000017">
    <property type="entry name" value="Glycine cleavage system transcriptional activator"/>
    <property type="match status" value="1"/>
</dbReference>
<evidence type="ECO:0000256" key="2">
    <source>
        <dbReference type="ARBA" id="ARBA00023015"/>
    </source>
</evidence>
<dbReference type="InterPro" id="IPR005119">
    <property type="entry name" value="LysR_subst-bd"/>
</dbReference>
<name>A0A5N7MFQ9_9HYPH</name>
<evidence type="ECO:0000313" key="6">
    <source>
        <dbReference type="EMBL" id="MPR25861.1"/>
    </source>
</evidence>
<evidence type="ECO:0000256" key="1">
    <source>
        <dbReference type="ARBA" id="ARBA00009437"/>
    </source>
</evidence>
<protein>
    <submittedName>
        <fullName evidence="6">LysR family transcriptional regulator</fullName>
    </submittedName>
</protein>
<dbReference type="PROSITE" id="PS50931">
    <property type="entry name" value="HTH_LYSR"/>
    <property type="match status" value="1"/>
</dbReference>
<gene>
    <name evidence="6" type="ORF">FS320_11645</name>
</gene>
<accession>A0A5N7MFQ9</accession>
<evidence type="ECO:0000313" key="7">
    <source>
        <dbReference type="Proteomes" id="UP000403266"/>
    </source>
</evidence>
<feature type="domain" description="HTH lysR-type" evidence="5">
    <location>
        <begin position="10"/>
        <end position="62"/>
    </location>
</feature>
<dbReference type="EMBL" id="VOSK01000033">
    <property type="protein sequence ID" value="MPR25861.1"/>
    <property type="molecule type" value="Genomic_DNA"/>
</dbReference>
<evidence type="ECO:0000259" key="5">
    <source>
        <dbReference type="PROSITE" id="PS50931"/>
    </source>
</evidence>
<dbReference type="Proteomes" id="UP000403266">
    <property type="component" value="Unassembled WGS sequence"/>
</dbReference>
<organism evidence="6 7">
    <name type="scientific">Microvirga tunisiensis</name>
    <dbReference type="NCBI Taxonomy" id="2108360"/>
    <lineage>
        <taxon>Bacteria</taxon>
        <taxon>Pseudomonadati</taxon>
        <taxon>Pseudomonadota</taxon>
        <taxon>Alphaproteobacteria</taxon>
        <taxon>Hyphomicrobiales</taxon>
        <taxon>Methylobacteriaceae</taxon>
        <taxon>Microvirga</taxon>
    </lineage>
</organism>
<dbReference type="AlphaFoldDB" id="A0A5N7MFQ9"/>
<keyword evidence="7" id="KW-1185">Reference proteome</keyword>
<dbReference type="RefSeq" id="WP_152711631.1">
    <property type="nucleotide sequence ID" value="NZ_VOSJ01000030.1"/>
</dbReference>
<dbReference type="FunFam" id="1.10.10.10:FF:000001">
    <property type="entry name" value="LysR family transcriptional regulator"/>
    <property type="match status" value="1"/>
</dbReference>
<reference evidence="6 7" key="1">
    <citation type="journal article" date="2019" name="Syst. Appl. Microbiol.">
        <title>Microvirga tunisiensis sp. nov., a root nodule symbiotic bacterium isolated from Lupinus micranthus and L. luteus grown in Northern Tunisia.</title>
        <authorList>
            <person name="Msaddak A."/>
            <person name="Rejili M."/>
            <person name="Duran D."/>
            <person name="Mars M."/>
            <person name="Palacios J.M."/>
            <person name="Ruiz-Argueso T."/>
            <person name="Rey L."/>
            <person name="Imperial J."/>
        </authorList>
    </citation>
    <scope>NUCLEOTIDE SEQUENCE [LARGE SCALE GENOMIC DNA]</scope>
    <source>
        <strain evidence="6 7">Lmie10</strain>
    </source>
</reference>
<comment type="caution">
    <text evidence="6">The sequence shown here is derived from an EMBL/GenBank/DDBJ whole genome shotgun (WGS) entry which is preliminary data.</text>
</comment>
<dbReference type="SUPFAM" id="SSF46785">
    <property type="entry name" value="Winged helix' DNA-binding domain"/>
    <property type="match status" value="1"/>
</dbReference>
<dbReference type="Pfam" id="PF03466">
    <property type="entry name" value="LysR_substrate"/>
    <property type="match status" value="1"/>
</dbReference>
<dbReference type="SUPFAM" id="SSF53850">
    <property type="entry name" value="Periplasmic binding protein-like II"/>
    <property type="match status" value="1"/>
</dbReference>
<dbReference type="InterPro" id="IPR036390">
    <property type="entry name" value="WH_DNA-bd_sf"/>
</dbReference>
<dbReference type="Gene3D" id="3.40.190.10">
    <property type="entry name" value="Periplasmic binding protein-like II"/>
    <property type="match status" value="2"/>
</dbReference>
<dbReference type="PRINTS" id="PR00039">
    <property type="entry name" value="HTHLYSR"/>
</dbReference>
<sequence>MLQQVPLSFLRIFEAAGRTGSFRAAAAELNLTPSAVSHAIRKLEQVLGIPLFDRDTRNVRLSYEGEALMRHVGRAFEELRRGMEVVSTRGPLLLRLHSAPSFAAQWLTPRLADFLKRYPGMDVRLAAGTDYTRFSSDEFDADIVYGAPRVEGLIVVPLGEETITPLCAPELASTLNTPADLFNHVMIQTDSKQIQWADWFAANGLAGPSPNGSRFDRSFLAIAAAAEGLGAALESTRLAERELASGRLVMPLDGKSNSVRYIGHNLVFPRYVRQRRPLRAFAEWLLAELEIEAQLPQWDLNPALRP</sequence>
<dbReference type="OrthoDB" id="9793571at2"/>
<comment type="similarity">
    <text evidence="1">Belongs to the LysR transcriptional regulatory family.</text>
</comment>
<keyword evidence="4" id="KW-0804">Transcription</keyword>
<dbReference type="InterPro" id="IPR036388">
    <property type="entry name" value="WH-like_DNA-bd_sf"/>
</dbReference>
<dbReference type="InterPro" id="IPR058163">
    <property type="entry name" value="LysR-type_TF_proteobact-type"/>
</dbReference>
<dbReference type="PANTHER" id="PTHR30537:SF58">
    <property type="entry name" value="HTH-TYPE TRANSCRIPTIONAL REGULATOR PERR"/>
    <property type="match status" value="1"/>
</dbReference>
<dbReference type="GO" id="GO:0003700">
    <property type="term" value="F:DNA-binding transcription factor activity"/>
    <property type="evidence" value="ECO:0007669"/>
    <property type="project" value="InterPro"/>
</dbReference>
<dbReference type="PANTHER" id="PTHR30537">
    <property type="entry name" value="HTH-TYPE TRANSCRIPTIONAL REGULATOR"/>
    <property type="match status" value="1"/>
</dbReference>
<dbReference type="GO" id="GO:0006351">
    <property type="term" value="P:DNA-templated transcription"/>
    <property type="evidence" value="ECO:0007669"/>
    <property type="project" value="TreeGrafter"/>
</dbReference>
<dbReference type="Pfam" id="PF00126">
    <property type="entry name" value="HTH_1"/>
    <property type="match status" value="1"/>
</dbReference>